<organism evidence="2 3">
    <name type="scientific">Chionoecetes opilio</name>
    <name type="common">Atlantic snow crab</name>
    <name type="synonym">Cancer opilio</name>
    <dbReference type="NCBI Taxonomy" id="41210"/>
    <lineage>
        <taxon>Eukaryota</taxon>
        <taxon>Metazoa</taxon>
        <taxon>Ecdysozoa</taxon>
        <taxon>Arthropoda</taxon>
        <taxon>Crustacea</taxon>
        <taxon>Multicrustacea</taxon>
        <taxon>Malacostraca</taxon>
        <taxon>Eumalacostraca</taxon>
        <taxon>Eucarida</taxon>
        <taxon>Decapoda</taxon>
        <taxon>Pleocyemata</taxon>
        <taxon>Brachyura</taxon>
        <taxon>Eubrachyura</taxon>
        <taxon>Majoidea</taxon>
        <taxon>Majidae</taxon>
        <taxon>Chionoecetes</taxon>
    </lineage>
</organism>
<accession>A0A8J4XZG0</accession>
<feature type="region of interest" description="Disordered" evidence="1">
    <location>
        <begin position="1"/>
        <end position="20"/>
    </location>
</feature>
<proteinExistence type="predicted"/>
<reference evidence="2" key="1">
    <citation type="submission" date="2020-07" db="EMBL/GenBank/DDBJ databases">
        <title>The High-quality genome of the commercially important snow crab, Chionoecetes opilio.</title>
        <authorList>
            <person name="Jeong J.-H."/>
            <person name="Ryu S."/>
        </authorList>
    </citation>
    <scope>NUCLEOTIDE SEQUENCE</scope>
    <source>
        <strain evidence="2">MADBK_172401_WGS</strain>
        <tissue evidence="2">Digestive gland</tissue>
    </source>
</reference>
<gene>
    <name evidence="2" type="ORF">GWK47_015102</name>
</gene>
<evidence type="ECO:0000313" key="3">
    <source>
        <dbReference type="Proteomes" id="UP000770661"/>
    </source>
</evidence>
<dbReference type="Proteomes" id="UP000770661">
    <property type="component" value="Unassembled WGS sequence"/>
</dbReference>
<feature type="compositionally biased region" description="Basic and acidic residues" evidence="1">
    <location>
        <begin position="89"/>
        <end position="110"/>
    </location>
</feature>
<dbReference type="EMBL" id="JACEEZ010020946">
    <property type="protein sequence ID" value="KAG0713936.1"/>
    <property type="molecule type" value="Genomic_DNA"/>
</dbReference>
<keyword evidence="3" id="KW-1185">Reference proteome</keyword>
<evidence type="ECO:0000256" key="1">
    <source>
        <dbReference type="SAM" id="MobiDB-lite"/>
    </source>
</evidence>
<sequence length="110" mass="12343">MTEAEDKDFSPSPREPGRLGGWAGLIPCKLLLRGVLQNATRPRHQGRRRRLRSRNIVGDFGIGIIQQQQQILAVAPAPPKLPLQGQWPHRAETSKARLEKRCDARHSSIP</sequence>
<protein>
    <submittedName>
        <fullName evidence="2">Uncharacterized protein</fullName>
    </submittedName>
</protein>
<evidence type="ECO:0000313" key="2">
    <source>
        <dbReference type="EMBL" id="KAG0713936.1"/>
    </source>
</evidence>
<comment type="caution">
    <text evidence="2">The sequence shown here is derived from an EMBL/GenBank/DDBJ whole genome shotgun (WGS) entry which is preliminary data.</text>
</comment>
<name>A0A8J4XZG0_CHIOP</name>
<feature type="region of interest" description="Disordered" evidence="1">
    <location>
        <begin position="83"/>
        <end position="110"/>
    </location>
</feature>
<dbReference type="AlphaFoldDB" id="A0A8J4XZG0"/>